<dbReference type="EMBL" id="MEVH01000030">
    <property type="protein sequence ID" value="OGC51144.1"/>
    <property type="molecule type" value="Genomic_DNA"/>
</dbReference>
<comment type="caution">
    <text evidence="4">The sequence shown here is derived from an EMBL/GenBank/DDBJ whole genome shotgun (WGS) entry which is preliminary data.</text>
</comment>
<evidence type="ECO:0000313" key="4">
    <source>
        <dbReference type="EMBL" id="OGC51144.1"/>
    </source>
</evidence>
<gene>
    <name evidence="4" type="ORF">A2982_03080</name>
</gene>
<name>A0A1F4V1R1_UNCKA</name>
<dbReference type="Gene3D" id="1.10.10.10">
    <property type="entry name" value="Winged helix-like DNA-binding domain superfamily/Winged helix DNA-binding domain"/>
    <property type="match status" value="1"/>
</dbReference>
<accession>A0A1F4V1R1</accession>
<dbReference type="Pfam" id="PF02661">
    <property type="entry name" value="Fic"/>
    <property type="match status" value="1"/>
</dbReference>
<dbReference type="InterPro" id="IPR003812">
    <property type="entry name" value="Fido"/>
</dbReference>
<evidence type="ECO:0000313" key="5">
    <source>
        <dbReference type="Proteomes" id="UP000178771"/>
    </source>
</evidence>
<dbReference type="PROSITE" id="PS51459">
    <property type="entry name" value="FIDO"/>
    <property type="match status" value="1"/>
</dbReference>
<reference evidence="4 5" key="1">
    <citation type="journal article" date="2016" name="Nat. Commun.">
        <title>Thousands of microbial genomes shed light on interconnected biogeochemical processes in an aquifer system.</title>
        <authorList>
            <person name="Anantharaman K."/>
            <person name="Brown C.T."/>
            <person name="Hug L.A."/>
            <person name="Sharon I."/>
            <person name="Castelle C.J."/>
            <person name="Probst A.J."/>
            <person name="Thomas B.C."/>
            <person name="Singh A."/>
            <person name="Wilkins M.J."/>
            <person name="Karaoz U."/>
            <person name="Brodie E.L."/>
            <person name="Williams K.H."/>
            <person name="Hubbard S.S."/>
            <person name="Banfield J.F."/>
        </authorList>
    </citation>
    <scope>NUCLEOTIDE SEQUENCE [LARGE SCALE GENOMIC DNA]</scope>
</reference>
<evidence type="ECO:0000259" key="3">
    <source>
        <dbReference type="PROSITE" id="PS51459"/>
    </source>
</evidence>
<sequence length="392" mass="44543">MYDPHFEITPEILKNIGVIEAARAVIENSPLIPLYERQFQEEATIRKVHFSTAIEGNYLQLEEVKLIVKDVGNSVLSFVDESGAEVIARRRDIHEVINYRNVVKYIERLVKRAKPKSGEDKSPGVGSQNEAETDSAGASGGASTNGDDHTFNLTEDIIFEIHKILLRNIFDEKGGIYREARAVSVNFLTGEKLNPYEGYGNVEIKMHDLIDWYNSENGRSLNPVLKAGLLHLELVRIHPFEEGNGRLARSLATLSLSADGYDVGHFFCLDEYYDSNAKDYYEYLSNGFANPTDWLDYFVLGMAVEFNRVKTKVVKMSKDAKIKERTGQVYISERQEQIIEWLNNNGSLKNSDFDELFPNVSDDTVLREIKGLLDSEIIIKKGRTKSARYELR</sequence>
<feature type="domain" description="Fido" evidence="3">
    <location>
        <begin position="153"/>
        <end position="300"/>
    </location>
</feature>
<dbReference type="InterPro" id="IPR036388">
    <property type="entry name" value="WH-like_DNA-bd_sf"/>
</dbReference>
<feature type="region of interest" description="Disordered" evidence="2">
    <location>
        <begin position="114"/>
        <end position="147"/>
    </location>
</feature>
<feature type="active site" evidence="1">
    <location>
        <position position="238"/>
    </location>
</feature>
<dbReference type="InterPro" id="IPR040198">
    <property type="entry name" value="Fido_containing"/>
</dbReference>
<dbReference type="AlphaFoldDB" id="A0A1F4V1R1"/>
<organism evidence="4 5">
    <name type="scientific">candidate division WWE3 bacterium RIFCSPLOWO2_01_FULL_39_13</name>
    <dbReference type="NCBI Taxonomy" id="1802624"/>
    <lineage>
        <taxon>Bacteria</taxon>
        <taxon>Katanobacteria</taxon>
    </lineage>
</organism>
<protein>
    <recommendedName>
        <fullName evidence="3">Fido domain-containing protein</fullName>
    </recommendedName>
</protein>
<dbReference type="InterPro" id="IPR036597">
    <property type="entry name" value="Fido-like_dom_sf"/>
</dbReference>
<dbReference type="PANTHER" id="PTHR13504:SF38">
    <property type="entry name" value="FIDO DOMAIN-CONTAINING PROTEIN"/>
    <property type="match status" value="1"/>
</dbReference>
<dbReference type="PANTHER" id="PTHR13504">
    <property type="entry name" value="FIDO DOMAIN-CONTAINING PROTEIN DDB_G0283145"/>
    <property type="match status" value="1"/>
</dbReference>
<evidence type="ECO:0000256" key="2">
    <source>
        <dbReference type="SAM" id="MobiDB-lite"/>
    </source>
</evidence>
<dbReference type="Proteomes" id="UP000178771">
    <property type="component" value="Unassembled WGS sequence"/>
</dbReference>
<dbReference type="SUPFAM" id="SSF140931">
    <property type="entry name" value="Fic-like"/>
    <property type="match status" value="1"/>
</dbReference>
<evidence type="ECO:0000256" key="1">
    <source>
        <dbReference type="PIRSR" id="PIRSR640198-1"/>
    </source>
</evidence>
<dbReference type="Gene3D" id="1.10.3290.10">
    <property type="entry name" value="Fido-like domain"/>
    <property type="match status" value="2"/>
</dbReference>
<proteinExistence type="predicted"/>
<dbReference type="STRING" id="1802624.A2982_03080"/>